<name>A0ABQ6GRR3_9GAMM</name>
<gene>
    <name evidence="1" type="ORF">tinsulaeT_16540</name>
</gene>
<dbReference type="InterPro" id="IPR011008">
    <property type="entry name" value="Dimeric_a/b-barrel"/>
</dbReference>
<proteinExistence type="predicted"/>
<reference evidence="1 2" key="1">
    <citation type="submission" date="2023-03" db="EMBL/GenBank/DDBJ databases">
        <title>Draft genome sequence of Thalassotalea insulae KCTC 62186T.</title>
        <authorList>
            <person name="Sawabe T."/>
        </authorList>
    </citation>
    <scope>NUCLEOTIDE SEQUENCE [LARGE SCALE GENOMIC DNA]</scope>
    <source>
        <strain evidence="1 2">KCTC 62186</strain>
    </source>
</reference>
<keyword evidence="2" id="KW-1185">Reference proteome</keyword>
<dbReference type="Gene3D" id="3.30.70.100">
    <property type="match status" value="1"/>
</dbReference>
<sequence length="104" mass="11802">MTNVVEIVNFTLAKGYTKDDFLAANQPMDEFLREQKGMLYRSLCEKADGRFIDIVYWQDMAAAQQGQQAFRQSPQCQQMVQCIEKESVQLEHVNVLASFGCDGG</sequence>
<dbReference type="EMBL" id="BSST01000001">
    <property type="protein sequence ID" value="GLX78314.1"/>
    <property type="molecule type" value="Genomic_DNA"/>
</dbReference>
<dbReference type="SUPFAM" id="SSF54909">
    <property type="entry name" value="Dimeric alpha+beta barrel"/>
    <property type="match status" value="1"/>
</dbReference>
<evidence type="ECO:0000313" key="1">
    <source>
        <dbReference type="EMBL" id="GLX78314.1"/>
    </source>
</evidence>
<evidence type="ECO:0008006" key="3">
    <source>
        <dbReference type="Google" id="ProtNLM"/>
    </source>
</evidence>
<dbReference type="RefSeq" id="WP_284244201.1">
    <property type="nucleotide sequence ID" value="NZ_BSST01000001.1"/>
</dbReference>
<evidence type="ECO:0000313" key="2">
    <source>
        <dbReference type="Proteomes" id="UP001157186"/>
    </source>
</evidence>
<comment type="caution">
    <text evidence="1">The sequence shown here is derived from an EMBL/GenBank/DDBJ whole genome shotgun (WGS) entry which is preliminary data.</text>
</comment>
<dbReference type="Proteomes" id="UP001157186">
    <property type="component" value="Unassembled WGS sequence"/>
</dbReference>
<organism evidence="1 2">
    <name type="scientific">Thalassotalea insulae</name>
    <dbReference type="NCBI Taxonomy" id="2056778"/>
    <lineage>
        <taxon>Bacteria</taxon>
        <taxon>Pseudomonadati</taxon>
        <taxon>Pseudomonadota</taxon>
        <taxon>Gammaproteobacteria</taxon>
        <taxon>Alteromonadales</taxon>
        <taxon>Colwelliaceae</taxon>
        <taxon>Thalassotalea</taxon>
    </lineage>
</organism>
<protein>
    <recommendedName>
        <fullName evidence="3">ABM domain-containing protein</fullName>
    </recommendedName>
</protein>
<accession>A0ABQ6GRR3</accession>